<evidence type="ECO:0000313" key="5">
    <source>
        <dbReference type="EMBL" id="KAF2255093.1"/>
    </source>
</evidence>
<proteinExistence type="predicted"/>
<feature type="domain" description="DUF7708" evidence="3">
    <location>
        <begin position="82"/>
        <end position="216"/>
    </location>
</feature>
<feature type="non-terminal residue" evidence="5">
    <location>
        <position position="811"/>
    </location>
</feature>
<feature type="region of interest" description="Disordered" evidence="2">
    <location>
        <begin position="1"/>
        <end position="24"/>
    </location>
</feature>
<dbReference type="InterPro" id="IPR056125">
    <property type="entry name" value="DUF7708"/>
</dbReference>
<dbReference type="Proteomes" id="UP000800094">
    <property type="component" value="Unassembled WGS sequence"/>
</dbReference>
<evidence type="ECO:0000256" key="2">
    <source>
        <dbReference type="SAM" id="MobiDB-lite"/>
    </source>
</evidence>
<dbReference type="InterPro" id="IPR027417">
    <property type="entry name" value="P-loop_NTPase"/>
</dbReference>
<keyword evidence="6" id="KW-1185">Reference proteome</keyword>
<dbReference type="Gene3D" id="3.40.50.300">
    <property type="entry name" value="P-loop containing nucleotide triphosphate hydrolases"/>
    <property type="match status" value="1"/>
</dbReference>
<dbReference type="AlphaFoldDB" id="A0A6A6J0Z1"/>
<evidence type="ECO:0000313" key="6">
    <source>
        <dbReference type="Proteomes" id="UP000800094"/>
    </source>
</evidence>
<dbReference type="PANTHER" id="PTHR10039">
    <property type="entry name" value="AMELOGENIN"/>
    <property type="match status" value="1"/>
</dbReference>
<accession>A0A6A6J0Z1</accession>
<dbReference type="OrthoDB" id="21416at2759"/>
<organism evidence="5 6">
    <name type="scientific">Trematosphaeria pertusa</name>
    <dbReference type="NCBI Taxonomy" id="390896"/>
    <lineage>
        <taxon>Eukaryota</taxon>
        <taxon>Fungi</taxon>
        <taxon>Dikarya</taxon>
        <taxon>Ascomycota</taxon>
        <taxon>Pezizomycotina</taxon>
        <taxon>Dothideomycetes</taxon>
        <taxon>Pleosporomycetidae</taxon>
        <taxon>Pleosporales</taxon>
        <taxon>Massarineae</taxon>
        <taxon>Trematosphaeriaceae</taxon>
        <taxon>Trematosphaeria</taxon>
    </lineage>
</organism>
<feature type="compositionally biased region" description="Low complexity" evidence="2">
    <location>
        <begin position="1"/>
        <end position="14"/>
    </location>
</feature>
<feature type="compositionally biased region" description="Polar residues" evidence="2">
    <location>
        <begin position="15"/>
        <end position="24"/>
    </location>
</feature>
<dbReference type="InterPro" id="IPR056884">
    <property type="entry name" value="NPHP3-like_N"/>
</dbReference>
<evidence type="ECO:0000259" key="3">
    <source>
        <dbReference type="Pfam" id="PF24809"/>
    </source>
</evidence>
<dbReference type="Pfam" id="PF24809">
    <property type="entry name" value="DUF7708"/>
    <property type="match status" value="1"/>
</dbReference>
<dbReference type="PANTHER" id="PTHR10039:SF14">
    <property type="entry name" value="NACHT DOMAIN-CONTAINING PROTEIN"/>
    <property type="match status" value="1"/>
</dbReference>
<evidence type="ECO:0000256" key="1">
    <source>
        <dbReference type="ARBA" id="ARBA00022737"/>
    </source>
</evidence>
<feature type="domain" description="Nephrocystin 3-like N-terminal" evidence="4">
    <location>
        <begin position="274"/>
        <end position="429"/>
    </location>
</feature>
<dbReference type="SUPFAM" id="SSF52540">
    <property type="entry name" value="P-loop containing nucleoside triphosphate hydrolases"/>
    <property type="match status" value="1"/>
</dbReference>
<keyword evidence="1" id="KW-0677">Repeat</keyword>
<dbReference type="Pfam" id="PF24883">
    <property type="entry name" value="NPHP3_N"/>
    <property type="match status" value="1"/>
</dbReference>
<gene>
    <name evidence="5" type="ORF">BU26DRAFT_475772</name>
</gene>
<sequence length="811" mass="92674">MDTSESTTCVSSTSPLPSVGTQPAQGREVVESALSRFKATLSDKQLSEFRNTTYDDVEREILQIQSKQEVNKNMVHLARLQIVFEVLPRFENAIEVLFNTADLVAFTWGPIKFLLSEASKFIYSFECLLDAYQQIGEQLPFIHEYGSMFNNTPLMIQTLGLIYVNLLEFHQWAIRIFSRKFWKQRFHPLWTKFGTETDRIVRSLRAYRDQIETQAGLSRIQRFEEELGDAKSKLGGQASHEQLIYEASLLQHQPPAWKWDHEGYCAVRKEFPSTCRWILKHEYLVDWLSASTPMTPILWINGIPGAGKTILASAIIDECRSRDSSVASYFYCHCGQEAEAVTVLAGLLIQLIRHLPDTSSNEPVLSSITMIKRLWKAIAFKLPKQYIVVDGLDECEPGQRKVIVECLWELINHCCTDEPGRVRVLFVSRDYADIRRTLHSAPRPTFPPREISISPADNEADIRTYTKQWIDKIARKYAPLIEDTVEYLTNLAVARAQGMFLYVELVLDDLELHPSQQDLLDRIQLDESPHGLAQVQWTWREIGCALSMDVDTETIHDALRDCRKLIYDISPLTRSIGDRMGLVHSSYTNVIHIPTVECELSILCLRYLTWPCFKLDGNISDNTLKQFALEGHLAFQDYAVANWYRHLNAFVVAGKGSLDVQPGLLNQLSVALDGFISRYRKEPWAAIPECQESCKVFANHPLHDALVVVLSHIYLFQRGSSRGHAISIPDLATALDRNRRVLEQLPRTLPPEELAKFRQSYDDERSFKCSCITCFYFSEGFKDEEARKRHELHCPGLTAGDTSGRLETPSE</sequence>
<reference evidence="5" key="1">
    <citation type="journal article" date="2020" name="Stud. Mycol.">
        <title>101 Dothideomycetes genomes: a test case for predicting lifestyles and emergence of pathogens.</title>
        <authorList>
            <person name="Haridas S."/>
            <person name="Albert R."/>
            <person name="Binder M."/>
            <person name="Bloem J."/>
            <person name="Labutti K."/>
            <person name="Salamov A."/>
            <person name="Andreopoulos B."/>
            <person name="Baker S."/>
            <person name="Barry K."/>
            <person name="Bills G."/>
            <person name="Bluhm B."/>
            <person name="Cannon C."/>
            <person name="Castanera R."/>
            <person name="Culley D."/>
            <person name="Daum C."/>
            <person name="Ezra D."/>
            <person name="Gonzalez J."/>
            <person name="Henrissat B."/>
            <person name="Kuo A."/>
            <person name="Liang C."/>
            <person name="Lipzen A."/>
            <person name="Lutzoni F."/>
            <person name="Magnuson J."/>
            <person name="Mondo S."/>
            <person name="Nolan M."/>
            <person name="Ohm R."/>
            <person name="Pangilinan J."/>
            <person name="Park H.-J."/>
            <person name="Ramirez L."/>
            <person name="Alfaro M."/>
            <person name="Sun H."/>
            <person name="Tritt A."/>
            <person name="Yoshinaga Y."/>
            <person name="Zwiers L.-H."/>
            <person name="Turgeon B."/>
            <person name="Goodwin S."/>
            <person name="Spatafora J."/>
            <person name="Crous P."/>
            <person name="Grigoriev I."/>
        </authorList>
    </citation>
    <scope>NUCLEOTIDE SEQUENCE</scope>
    <source>
        <strain evidence="5">CBS 122368</strain>
    </source>
</reference>
<evidence type="ECO:0000259" key="4">
    <source>
        <dbReference type="Pfam" id="PF24883"/>
    </source>
</evidence>
<protein>
    <submittedName>
        <fullName evidence="5">Uncharacterized protein</fullName>
    </submittedName>
</protein>
<dbReference type="GeneID" id="54578879"/>
<name>A0A6A6J0Z1_9PLEO</name>
<dbReference type="EMBL" id="ML987190">
    <property type="protein sequence ID" value="KAF2255093.1"/>
    <property type="molecule type" value="Genomic_DNA"/>
</dbReference>
<dbReference type="RefSeq" id="XP_033690097.1">
    <property type="nucleotide sequence ID" value="XM_033825549.1"/>
</dbReference>